<name>A0ABM1BNN0_LIMPO</name>
<dbReference type="Pfam" id="PF14638">
    <property type="entry name" value="FNIP_C"/>
    <property type="match status" value="1"/>
</dbReference>
<dbReference type="InterPro" id="IPR028086">
    <property type="entry name" value="FNIP_C_dom"/>
</dbReference>
<reference evidence="3" key="1">
    <citation type="submission" date="2025-08" db="UniProtKB">
        <authorList>
            <consortium name="RefSeq"/>
        </authorList>
    </citation>
    <scope>IDENTIFICATION</scope>
    <source>
        <tissue evidence="3">Muscle</tissue>
    </source>
</reference>
<organism evidence="2 3">
    <name type="scientific">Limulus polyphemus</name>
    <name type="common">Atlantic horseshoe crab</name>
    <dbReference type="NCBI Taxonomy" id="6850"/>
    <lineage>
        <taxon>Eukaryota</taxon>
        <taxon>Metazoa</taxon>
        <taxon>Ecdysozoa</taxon>
        <taxon>Arthropoda</taxon>
        <taxon>Chelicerata</taxon>
        <taxon>Merostomata</taxon>
        <taxon>Xiphosura</taxon>
        <taxon>Limulidae</taxon>
        <taxon>Limulus</taxon>
    </lineage>
</organism>
<dbReference type="Pfam" id="PF14637">
    <property type="entry name" value="FNIP_M"/>
    <property type="match status" value="1"/>
</dbReference>
<dbReference type="Proteomes" id="UP000694941">
    <property type="component" value="Unplaced"/>
</dbReference>
<dbReference type="PANTHER" id="PTHR21634:SF9">
    <property type="entry name" value="RE13835P"/>
    <property type="match status" value="1"/>
</dbReference>
<accession>A0ABM1BNN0</accession>
<dbReference type="InterPro" id="IPR028085">
    <property type="entry name" value="FNIP_mid_dom"/>
</dbReference>
<sequence length="877" mass="99939">MATSMEVWLQRQRLSEDSAQNEELKKSSEQSRTRLGLSLIISLEEESEEEERRFHSFFFSHIALIEGHIHRLKDTVLESYLNRKNFVNAIYKGVEQLQMSLQDLFTGPRLLSPVWLSMMSPNVNHHLHCAKFISELVSLIEEFDTKNTNFFVSTLLTAVLTHHLAWVPTVTPSGVATNQVEHRKHRACWVDVLARSHPYNPLWMQLGDLYGAIGSPTKLAKTVINGKKTDIIIRFIYILSYFIRCSDICEYDQEWPEADVVLQENKEYHCNTNLNEQTISLTQESDTNSSFYDNQHIFQYSPDERDSLGKCQNIHRITHNSSKEILNHLEREQIKTIPTELLCKCETMKDRFWIHKHQCWKSCRNLVSQCSKEDLRHRTSVSDSELFLKHHNGFTLIPENMSRNSAVFMVGEIPLVSKQCKETQELCNGQYSRDKEVIFLDSLGYSSMEDVSDSTEFKEKREVVDTTVNDACKHVVDLKEFDNLTVKEYYPPEVKVEHVKNTYASAPSKHPKTIPIHKIQDILLFKSNGVQNFTQESGDFSSFDVKPLLRNIDFDKDTINPVREVQILHKKIGSETIDKTKQYFQTYHGLRFASEPKCTSDVFTGDYVLENLTQDSHKIAKAKEKLLTSCHCSSGKTKDMLSVDSTAHEEGYQSLDEKPPENRNASLGAILRSHEENPLEGVIELPLPRLQIKQGCSKDSVPSNFGWSLFAGVSDHYMTDFCLQGVKGSIQDLDIRKDLITCTQASVLGDPVAETVCILADTDQWSVRLVSSNRQEGDKTGSCSIRVGMSPIVSGMCESLVHMCKLKLSPEFCLMHLEDKLQELYIRSKSLGSYLADNRSPDNLDDAVAVLGFDRNDLPLLMSVALTHAPQCDKPTC</sequence>
<dbReference type="InterPro" id="IPR026156">
    <property type="entry name" value="FNIP_fam"/>
</dbReference>
<protein>
    <submittedName>
        <fullName evidence="3">Folliculin-interacting protein 2-like</fullName>
    </submittedName>
</protein>
<dbReference type="RefSeq" id="XP_013785652.1">
    <property type="nucleotide sequence ID" value="XM_013930198.2"/>
</dbReference>
<dbReference type="PANTHER" id="PTHR21634">
    <property type="entry name" value="RE13835P"/>
    <property type="match status" value="1"/>
</dbReference>
<dbReference type="PRINTS" id="PR02073">
    <property type="entry name" value="FOLLICULNIP1"/>
</dbReference>
<feature type="domain" description="UDENN FNIP1/2-type" evidence="1">
    <location>
        <begin position="1"/>
        <end position="868"/>
    </location>
</feature>
<keyword evidence="2" id="KW-1185">Reference proteome</keyword>
<dbReference type="InterPro" id="IPR037545">
    <property type="entry name" value="DENN_FNIP1/2"/>
</dbReference>
<evidence type="ECO:0000313" key="3">
    <source>
        <dbReference type="RefSeq" id="XP_013785652.1"/>
    </source>
</evidence>
<proteinExistence type="predicted"/>
<evidence type="ECO:0000313" key="2">
    <source>
        <dbReference type="Proteomes" id="UP000694941"/>
    </source>
</evidence>
<dbReference type="PROSITE" id="PS51836">
    <property type="entry name" value="DENN_FNIP12"/>
    <property type="match status" value="1"/>
</dbReference>
<dbReference type="GeneID" id="106469690"/>
<evidence type="ECO:0000259" key="1">
    <source>
        <dbReference type="PROSITE" id="PS51836"/>
    </source>
</evidence>
<gene>
    <name evidence="3" type="primary">LOC106469690</name>
</gene>